<protein>
    <recommendedName>
        <fullName evidence="4">Terminase</fullName>
    </recommendedName>
</protein>
<evidence type="ECO:0000313" key="3">
    <source>
        <dbReference type="Proteomes" id="UP001320513"/>
    </source>
</evidence>
<sequence>MGKRLLNLQTWQWRGYTDNHRQLPNLSLYLITVPFFILAVLLMLDGVFSLSLSSLAIGMIGLIAALGIHLKTNNPSP</sequence>
<proteinExistence type="predicted"/>
<keyword evidence="3" id="KW-1185">Reference proteome</keyword>
<evidence type="ECO:0000313" key="2">
    <source>
        <dbReference type="EMBL" id="MCI8212935.1"/>
    </source>
</evidence>
<comment type="caution">
    <text evidence="2">The sequence shown here is derived from an EMBL/GenBank/DDBJ whole genome shotgun (WGS) entry which is preliminary data.</text>
</comment>
<keyword evidence="1" id="KW-0472">Membrane</keyword>
<evidence type="ECO:0008006" key="4">
    <source>
        <dbReference type="Google" id="ProtNLM"/>
    </source>
</evidence>
<feature type="transmembrane region" description="Helical" evidence="1">
    <location>
        <begin position="26"/>
        <end position="44"/>
    </location>
</feature>
<dbReference type="EMBL" id="LOHG01000032">
    <property type="protein sequence ID" value="MCI8212935.1"/>
    <property type="molecule type" value="Genomic_DNA"/>
</dbReference>
<organism evidence="2 3">
    <name type="scientific">Pseudomonas maioricensis</name>
    <dbReference type="NCBI Taxonomy" id="1766623"/>
    <lineage>
        <taxon>Bacteria</taxon>
        <taxon>Pseudomonadati</taxon>
        <taxon>Pseudomonadota</taxon>
        <taxon>Gammaproteobacteria</taxon>
        <taxon>Pseudomonadales</taxon>
        <taxon>Pseudomonadaceae</taxon>
        <taxon>Pseudomonas</taxon>
    </lineage>
</organism>
<dbReference type="Proteomes" id="UP001320513">
    <property type="component" value="Unassembled WGS sequence"/>
</dbReference>
<keyword evidence="1" id="KW-1133">Transmembrane helix</keyword>
<dbReference type="RefSeq" id="WP_422765745.1">
    <property type="nucleotide sequence ID" value="NZ_LOHG01000032.1"/>
</dbReference>
<name>A0ABS9ZQT8_9PSED</name>
<keyword evidence="1" id="KW-0812">Transmembrane</keyword>
<accession>A0ABS9ZQT8</accession>
<feature type="transmembrane region" description="Helical" evidence="1">
    <location>
        <begin position="50"/>
        <end position="70"/>
    </location>
</feature>
<evidence type="ECO:0000256" key="1">
    <source>
        <dbReference type="SAM" id="Phobius"/>
    </source>
</evidence>
<gene>
    <name evidence="2" type="ORF">AUC61_25710</name>
</gene>
<reference evidence="2 3" key="1">
    <citation type="submission" date="2015-12" db="EMBL/GenBank/DDBJ databases">
        <title>Phylogenomics in the description of a new species in the Pseudomonas syringae group.</title>
        <authorList>
            <person name="Busquets A."/>
            <person name="Gomila M."/>
            <person name="Beiki F."/>
            <person name="Rahimian H."/>
            <person name="Mulet M."/>
            <person name="Sanchez D."/>
            <person name="Garcia-Valdes E."/>
            <person name="Lalucat J."/>
        </authorList>
    </citation>
    <scope>NUCLEOTIDE SEQUENCE [LARGE SCALE GENOMIC DNA]</scope>
    <source>
        <strain evidence="2 3">S25</strain>
    </source>
</reference>